<accession>A0A5L4KE02</accession>
<gene>
    <name evidence="1" type="ORF">AAH17_09060</name>
</gene>
<reference evidence="1" key="1">
    <citation type="submission" date="2018-05" db="EMBL/GenBank/DDBJ databases">
        <authorList>
            <consortium name="PulseNet: The National Subtyping Network for Foodborne Disease Surveillance"/>
            <person name="Tarr C.L."/>
            <person name="Trees E."/>
            <person name="Katz L.S."/>
            <person name="Carleton-Romer H.A."/>
            <person name="Stroika S."/>
            <person name="Kucerova Z."/>
            <person name="Roache K.F."/>
            <person name="Sabol A.L."/>
            <person name="Besser J."/>
            <person name="Gerner-Smidt P."/>
        </authorList>
    </citation>
    <scope>NUCLEOTIDE SEQUENCE</scope>
    <source>
        <strain evidence="1">2014D-0197</strain>
    </source>
</reference>
<sequence>MEKIQEMFKGVLEQTTDVLEPSENTRFISNVFIKQKSNAAKVAITLNEEPISQNFIMQYGDANIVEANLVLAKGDKLGISVDNKLEESFNQTLAQKLIAIMSAGEKFIDIKNGFMLTTKPETVGSSSYVIYYIYDFNLKQVYSYKISANNSHNVYVLNNGVIFRGAPNIFFNFLTKKMGDLIGAVSNSLFCVGAHTAIYKKSETVSLAFLQNGAMKEIPLTPTLYNIPTIYNNFLLTYRDNSAKAINLTTGEAISSTSSSLYMNVLNNLVYLHNTSSFNTKVYAIDKFEQIINSKFQSADISALYEYQSAASLHYNVCNTGVLSAPTATTIIYGKDGVLTEFSKPNGFYSSAVGTTDGELFFVPKNDNKLGVYSADGQEVSELEYSFAIALNYTKVISNKDAILVLTQTKDAHFIYDKTEKTLIPIALEPVYTLIGDDENGYEIIASDGTSHYYNLGDKELSKKIRGKPEVFIKIDGVEIS</sequence>
<organism evidence="1">
    <name type="scientific">Campylobacter fetus</name>
    <dbReference type="NCBI Taxonomy" id="196"/>
    <lineage>
        <taxon>Bacteria</taxon>
        <taxon>Pseudomonadati</taxon>
        <taxon>Campylobacterota</taxon>
        <taxon>Epsilonproteobacteria</taxon>
        <taxon>Campylobacterales</taxon>
        <taxon>Campylobacteraceae</taxon>
        <taxon>Campylobacter</taxon>
    </lineage>
</organism>
<dbReference type="EMBL" id="AACCXK010000039">
    <property type="protein sequence ID" value="EAK0453781.1"/>
    <property type="molecule type" value="Genomic_DNA"/>
</dbReference>
<proteinExistence type="predicted"/>
<name>A0A5L4KE02_CAMFE</name>
<evidence type="ECO:0000313" key="1">
    <source>
        <dbReference type="EMBL" id="EAK0453781.1"/>
    </source>
</evidence>
<comment type="caution">
    <text evidence="1">The sequence shown here is derived from an EMBL/GenBank/DDBJ whole genome shotgun (WGS) entry which is preliminary data.</text>
</comment>
<dbReference type="AlphaFoldDB" id="A0A5L4KE02"/>
<protein>
    <submittedName>
        <fullName evidence="1">Uncharacterized protein</fullName>
    </submittedName>
</protein>